<proteinExistence type="predicted"/>
<feature type="transmembrane region" description="Helical" evidence="1">
    <location>
        <begin position="6"/>
        <end position="25"/>
    </location>
</feature>
<dbReference type="AlphaFoldDB" id="A0A7W5GB56"/>
<organism evidence="2 3">
    <name type="scientific">Paenibacillus endophyticus</name>
    <dbReference type="NCBI Taxonomy" id="1294268"/>
    <lineage>
        <taxon>Bacteria</taxon>
        <taxon>Bacillati</taxon>
        <taxon>Bacillota</taxon>
        <taxon>Bacilli</taxon>
        <taxon>Bacillales</taxon>
        <taxon>Paenibacillaceae</taxon>
        <taxon>Paenibacillus</taxon>
    </lineage>
</organism>
<name>A0A7W5GB56_9BACL</name>
<keyword evidence="1" id="KW-0812">Transmembrane</keyword>
<dbReference type="InterPro" id="IPR019277">
    <property type="entry name" value="DUF2304"/>
</dbReference>
<feature type="transmembrane region" description="Helical" evidence="1">
    <location>
        <begin position="32"/>
        <end position="49"/>
    </location>
</feature>
<evidence type="ECO:0000313" key="3">
    <source>
        <dbReference type="Proteomes" id="UP000518605"/>
    </source>
</evidence>
<keyword evidence="1" id="KW-0472">Membrane</keyword>
<evidence type="ECO:0008006" key="4">
    <source>
        <dbReference type="Google" id="ProtNLM"/>
    </source>
</evidence>
<feature type="transmembrane region" description="Helical" evidence="1">
    <location>
        <begin position="61"/>
        <end position="85"/>
    </location>
</feature>
<dbReference type="RefSeq" id="WP_183562751.1">
    <property type="nucleotide sequence ID" value="NZ_CBCSLB010000006.1"/>
</dbReference>
<accession>A0A7W5GB56</accession>
<sequence>MQALWIITSVVFLFVLIMLINRRLLREQYSMLWLLFGVVMLILSVRVQIIDALADAVGIDYAPALLFLVGILFCIALILHLTVIVSKLSEKVIRLTQELGILHHELHERKRSDS</sequence>
<keyword evidence="1" id="KW-1133">Transmembrane helix</keyword>
<keyword evidence="3" id="KW-1185">Reference proteome</keyword>
<evidence type="ECO:0000313" key="2">
    <source>
        <dbReference type="EMBL" id="MBB3152622.1"/>
    </source>
</evidence>
<dbReference type="Pfam" id="PF10066">
    <property type="entry name" value="DUF2304"/>
    <property type="match status" value="1"/>
</dbReference>
<gene>
    <name evidence="2" type="ORF">FHS16_002679</name>
</gene>
<protein>
    <recommendedName>
        <fullName evidence="4">DUF2304 domain-containing protein</fullName>
    </recommendedName>
</protein>
<comment type="caution">
    <text evidence="2">The sequence shown here is derived from an EMBL/GenBank/DDBJ whole genome shotgun (WGS) entry which is preliminary data.</text>
</comment>
<dbReference type="EMBL" id="JACHXW010000007">
    <property type="protein sequence ID" value="MBB3152622.1"/>
    <property type="molecule type" value="Genomic_DNA"/>
</dbReference>
<reference evidence="2 3" key="1">
    <citation type="submission" date="2020-08" db="EMBL/GenBank/DDBJ databases">
        <title>Genomic Encyclopedia of Type Strains, Phase III (KMG-III): the genomes of soil and plant-associated and newly described type strains.</title>
        <authorList>
            <person name="Whitman W."/>
        </authorList>
    </citation>
    <scope>NUCLEOTIDE SEQUENCE [LARGE SCALE GENOMIC DNA]</scope>
    <source>
        <strain evidence="2 3">CECT 8234</strain>
    </source>
</reference>
<evidence type="ECO:0000256" key="1">
    <source>
        <dbReference type="SAM" id="Phobius"/>
    </source>
</evidence>
<dbReference type="Proteomes" id="UP000518605">
    <property type="component" value="Unassembled WGS sequence"/>
</dbReference>